<dbReference type="GO" id="GO:0075523">
    <property type="term" value="P:viral translational frameshifting"/>
    <property type="evidence" value="ECO:0007669"/>
    <property type="project" value="UniProtKB-KW"/>
</dbReference>
<evidence type="ECO:0000256" key="6">
    <source>
        <dbReference type="SAM" id="MobiDB-lite"/>
    </source>
</evidence>
<evidence type="ECO:0000256" key="1">
    <source>
        <dbReference type="ARBA" id="ARBA00002307"/>
    </source>
</evidence>
<keyword evidence="8" id="KW-1185">Reference proteome</keyword>
<dbReference type="InterPro" id="IPR016181">
    <property type="entry name" value="Acyl_CoA_acyltransferase"/>
</dbReference>
<dbReference type="Pfam" id="PF02100">
    <property type="entry name" value="ODC_AZ"/>
    <property type="match status" value="1"/>
</dbReference>
<dbReference type="GO" id="GO:0008073">
    <property type="term" value="F:ornithine decarboxylase inhibitor activity"/>
    <property type="evidence" value="ECO:0007669"/>
    <property type="project" value="InterPro"/>
</dbReference>
<dbReference type="InterPro" id="IPR038581">
    <property type="entry name" value="ODC_AZ_sf"/>
</dbReference>
<evidence type="ECO:0000313" key="7">
    <source>
        <dbReference type="EMBL" id="KAK4121190.1"/>
    </source>
</evidence>
<dbReference type="GO" id="GO:0005737">
    <property type="term" value="C:cytoplasm"/>
    <property type="evidence" value="ECO:0007669"/>
    <property type="project" value="TreeGrafter"/>
</dbReference>
<comment type="subunit">
    <text evidence="3">Interacts with ODC and thereby sterically blocks ODC homodimerization.</text>
</comment>
<evidence type="ECO:0000256" key="5">
    <source>
        <dbReference type="ARBA" id="ARBA00022758"/>
    </source>
</evidence>
<feature type="compositionally biased region" description="Low complexity" evidence="6">
    <location>
        <begin position="65"/>
        <end position="81"/>
    </location>
</feature>
<evidence type="ECO:0000256" key="3">
    <source>
        <dbReference type="ARBA" id="ARBA00011486"/>
    </source>
</evidence>
<dbReference type="PANTHER" id="PTHR10279">
    <property type="entry name" value="ORNITHINE DECARBOXYLASE ANTIZYME"/>
    <property type="match status" value="1"/>
</dbReference>
<comment type="caution">
    <text evidence="7">The sequence shown here is derived from an EMBL/GenBank/DDBJ whole genome shotgun (WGS) entry which is preliminary data.</text>
</comment>
<protein>
    <recommendedName>
        <fullName evidence="4">Ornithine decarboxylase antizyme</fullName>
    </recommendedName>
</protein>
<comment type="function">
    <text evidence="1">Ornithine decarboxylase (ODC) antizyme protein that negatively regulates ODC activity and intracellular polyamine biosynthesis in response to increased intracellular polyamine levels. Binds to ODC monomers, inhibiting the assembly of the functional ODC homodimer, and targets the monomers for ubiquitin-independent proteolytic destruction by the 26S proteasome.</text>
</comment>
<accession>A0AAN6Z0N0</accession>
<dbReference type="GO" id="GO:0045732">
    <property type="term" value="P:positive regulation of protein catabolic process"/>
    <property type="evidence" value="ECO:0007669"/>
    <property type="project" value="TreeGrafter"/>
</dbReference>
<comment type="similarity">
    <text evidence="2">Belongs to the ODC antizyme family.</text>
</comment>
<dbReference type="SUPFAM" id="SSF55729">
    <property type="entry name" value="Acyl-CoA N-acyltransferases (Nat)"/>
    <property type="match status" value="1"/>
</dbReference>
<dbReference type="GeneID" id="87832063"/>
<name>A0AAN6Z0N0_9PEZI</name>
<reference evidence="7" key="1">
    <citation type="journal article" date="2023" name="Mol. Phylogenet. Evol.">
        <title>Genome-scale phylogeny and comparative genomics of the fungal order Sordariales.</title>
        <authorList>
            <person name="Hensen N."/>
            <person name="Bonometti L."/>
            <person name="Westerberg I."/>
            <person name="Brannstrom I.O."/>
            <person name="Guillou S."/>
            <person name="Cros-Aarteil S."/>
            <person name="Calhoun S."/>
            <person name="Haridas S."/>
            <person name="Kuo A."/>
            <person name="Mondo S."/>
            <person name="Pangilinan J."/>
            <person name="Riley R."/>
            <person name="LaButti K."/>
            <person name="Andreopoulos B."/>
            <person name="Lipzen A."/>
            <person name="Chen C."/>
            <person name="Yan M."/>
            <person name="Daum C."/>
            <person name="Ng V."/>
            <person name="Clum A."/>
            <person name="Steindorff A."/>
            <person name="Ohm R.A."/>
            <person name="Martin F."/>
            <person name="Silar P."/>
            <person name="Natvig D.O."/>
            <person name="Lalanne C."/>
            <person name="Gautier V."/>
            <person name="Ament-Velasquez S.L."/>
            <person name="Kruys A."/>
            <person name="Hutchinson M.I."/>
            <person name="Powell A.J."/>
            <person name="Barry K."/>
            <person name="Miller A.N."/>
            <person name="Grigoriev I.V."/>
            <person name="Debuchy R."/>
            <person name="Gladieux P."/>
            <person name="Hiltunen Thoren M."/>
            <person name="Johannesson H."/>
        </authorList>
    </citation>
    <scope>NUCLEOTIDE SEQUENCE</scope>
    <source>
        <strain evidence="7">CBS 731.68</strain>
    </source>
</reference>
<dbReference type="GO" id="GO:0005634">
    <property type="term" value="C:nucleus"/>
    <property type="evidence" value="ECO:0007669"/>
    <property type="project" value="TreeGrafter"/>
</dbReference>
<dbReference type="Gene3D" id="3.40.630.60">
    <property type="match status" value="1"/>
</dbReference>
<feature type="region of interest" description="Disordered" evidence="6">
    <location>
        <begin position="144"/>
        <end position="179"/>
    </location>
</feature>
<dbReference type="Proteomes" id="UP001302602">
    <property type="component" value="Unassembled WGS sequence"/>
</dbReference>
<dbReference type="InterPro" id="IPR002993">
    <property type="entry name" value="ODC_AZ"/>
</dbReference>
<evidence type="ECO:0000256" key="4">
    <source>
        <dbReference type="ARBA" id="ARBA00017712"/>
    </source>
</evidence>
<dbReference type="AlphaFoldDB" id="A0AAN6Z0N0"/>
<keyword evidence="5" id="KW-0688">Ribosomal frameshifting</keyword>
<sequence>MAPMKSPKSSHSSSNYGEGIVRQANILASCYIGPSGIPEVPSTGLPSPPSSPPLAALTTTNQLALTPKARSSSSRGAAVGRTGLGTSPSENSAWHRRRGGATLRIREECERFFCETLRAMFLGERNAAMHGSGLASVYYDNSSRNNNSSSNNNRSDGHARAMGQHGQLTPPDDFPIADETRMGNRQGFGASGRGGILGWLEIWDYAGGSSFRSFVSEDARRGITSLFVFFDAHSITRDLKQALVALIELAEGPFACSHMVICVERSIPEDEIHGLTKGLQWAGFSLTTLDFWTEGFDVLSNRWLFMGMEV</sequence>
<evidence type="ECO:0000313" key="8">
    <source>
        <dbReference type="Proteomes" id="UP001302602"/>
    </source>
</evidence>
<organism evidence="7 8">
    <name type="scientific">Parathielavia appendiculata</name>
    <dbReference type="NCBI Taxonomy" id="2587402"/>
    <lineage>
        <taxon>Eukaryota</taxon>
        <taxon>Fungi</taxon>
        <taxon>Dikarya</taxon>
        <taxon>Ascomycota</taxon>
        <taxon>Pezizomycotina</taxon>
        <taxon>Sordariomycetes</taxon>
        <taxon>Sordariomycetidae</taxon>
        <taxon>Sordariales</taxon>
        <taxon>Chaetomiaceae</taxon>
        <taxon>Parathielavia</taxon>
    </lineage>
</organism>
<gene>
    <name evidence="7" type="ORF">N657DRAFT_665513</name>
</gene>
<proteinExistence type="inferred from homology"/>
<reference evidence="7" key="2">
    <citation type="submission" date="2023-05" db="EMBL/GenBank/DDBJ databases">
        <authorList>
            <consortium name="Lawrence Berkeley National Laboratory"/>
            <person name="Steindorff A."/>
            <person name="Hensen N."/>
            <person name="Bonometti L."/>
            <person name="Westerberg I."/>
            <person name="Brannstrom I.O."/>
            <person name="Guillou S."/>
            <person name="Cros-Aarteil S."/>
            <person name="Calhoun S."/>
            <person name="Haridas S."/>
            <person name="Kuo A."/>
            <person name="Mondo S."/>
            <person name="Pangilinan J."/>
            <person name="Riley R."/>
            <person name="Labutti K."/>
            <person name="Andreopoulos B."/>
            <person name="Lipzen A."/>
            <person name="Chen C."/>
            <person name="Yanf M."/>
            <person name="Daum C."/>
            <person name="Ng V."/>
            <person name="Clum A."/>
            <person name="Ohm R."/>
            <person name="Martin F."/>
            <person name="Silar P."/>
            <person name="Natvig D."/>
            <person name="Lalanne C."/>
            <person name="Gautier V."/>
            <person name="Ament-Velasquez S.L."/>
            <person name="Kruys A."/>
            <person name="Hutchinson M.I."/>
            <person name="Powell A.J."/>
            <person name="Barry K."/>
            <person name="Miller A.N."/>
            <person name="Grigoriev I.V."/>
            <person name="Debuchy R."/>
            <person name="Gladieux P."/>
            <person name="Thoren M.H."/>
            <person name="Johannesson H."/>
        </authorList>
    </citation>
    <scope>NUCLEOTIDE SEQUENCE</scope>
    <source>
        <strain evidence="7">CBS 731.68</strain>
    </source>
</reference>
<dbReference type="EMBL" id="MU853234">
    <property type="protein sequence ID" value="KAK4121190.1"/>
    <property type="molecule type" value="Genomic_DNA"/>
</dbReference>
<dbReference type="PANTHER" id="PTHR10279:SF10">
    <property type="entry name" value="ORNITHINE DECARBOXYLASE ANTIZYME"/>
    <property type="match status" value="1"/>
</dbReference>
<dbReference type="RefSeq" id="XP_062644961.1">
    <property type="nucleotide sequence ID" value="XM_062795294.1"/>
</dbReference>
<feature type="compositionally biased region" description="Low complexity" evidence="6">
    <location>
        <begin position="144"/>
        <end position="154"/>
    </location>
</feature>
<feature type="region of interest" description="Disordered" evidence="6">
    <location>
        <begin position="65"/>
        <end position="98"/>
    </location>
</feature>
<evidence type="ECO:0000256" key="2">
    <source>
        <dbReference type="ARBA" id="ARBA00008796"/>
    </source>
</evidence>